<dbReference type="Gene3D" id="1.10.260.40">
    <property type="entry name" value="lambda repressor-like DNA-binding domains"/>
    <property type="match status" value="1"/>
</dbReference>
<evidence type="ECO:0000259" key="1">
    <source>
        <dbReference type="PROSITE" id="PS50943"/>
    </source>
</evidence>
<organism evidence="2 3">
    <name type="scientific">Caloranaerobacter azorensis DSM 13643</name>
    <dbReference type="NCBI Taxonomy" id="1121264"/>
    <lineage>
        <taxon>Bacteria</taxon>
        <taxon>Bacillati</taxon>
        <taxon>Bacillota</taxon>
        <taxon>Tissierellia</taxon>
        <taxon>Tissierellales</taxon>
        <taxon>Thermohalobacteraceae</taxon>
        <taxon>Caloranaerobacter</taxon>
    </lineage>
</organism>
<dbReference type="PROSITE" id="PS50943">
    <property type="entry name" value="HTH_CROC1"/>
    <property type="match status" value="1"/>
</dbReference>
<protein>
    <submittedName>
        <fullName evidence="2">Helix-turn-helix domain-containing protein</fullName>
    </submittedName>
</protein>
<dbReference type="OrthoDB" id="9811208at2"/>
<gene>
    <name evidence="2" type="ORF">SAMN02745135_01996</name>
</gene>
<dbReference type="SUPFAM" id="SSF47413">
    <property type="entry name" value="lambda repressor-like DNA-binding domains"/>
    <property type="match status" value="1"/>
</dbReference>
<dbReference type="InterPro" id="IPR010982">
    <property type="entry name" value="Lambda_DNA-bd_dom_sf"/>
</dbReference>
<dbReference type="EMBL" id="FQXO01000064">
    <property type="protein sequence ID" value="SHH76099.1"/>
    <property type="molecule type" value="Genomic_DNA"/>
</dbReference>
<evidence type="ECO:0000313" key="3">
    <source>
        <dbReference type="Proteomes" id="UP000183967"/>
    </source>
</evidence>
<reference evidence="3" key="1">
    <citation type="submission" date="2016-11" db="EMBL/GenBank/DDBJ databases">
        <authorList>
            <person name="Varghese N."/>
            <person name="Submissions S."/>
        </authorList>
    </citation>
    <scope>NUCLEOTIDE SEQUENCE [LARGE SCALE GENOMIC DNA]</scope>
    <source>
        <strain evidence="3">DSM 13643</strain>
    </source>
</reference>
<keyword evidence="3" id="KW-1185">Reference proteome</keyword>
<dbReference type="GO" id="GO:0003677">
    <property type="term" value="F:DNA binding"/>
    <property type="evidence" value="ECO:0007669"/>
    <property type="project" value="InterPro"/>
</dbReference>
<dbReference type="AlphaFoldDB" id="A0A1M5VLI6"/>
<name>A0A1M5VLI6_9FIRM</name>
<proteinExistence type="predicted"/>
<sequence length="71" mass="8090">MSLKKLLEERNVSGYKLAKAINVPQQTISDYVSGKISFDSMKIGIAKKIADYFDMSLDNFYKYCSKDKGRV</sequence>
<dbReference type="InterPro" id="IPR001387">
    <property type="entry name" value="Cro/C1-type_HTH"/>
</dbReference>
<dbReference type="CDD" id="cd00093">
    <property type="entry name" value="HTH_XRE"/>
    <property type="match status" value="1"/>
</dbReference>
<dbReference type="Pfam" id="PF01381">
    <property type="entry name" value="HTH_3"/>
    <property type="match status" value="1"/>
</dbReference>
<dbReference type="RefSeq" id="WP_073197382.1">
    <property type="nucleotide sequence ID" value="NZ_FQXO01000064.1"/>
</dbReference>
<evidence type="ECO:0000313" key="2">
    <source>
        <dbReference type="EMBL" id="SHH76099.1"/>
    </source>
</evidence>
<feature type="domain" description="HTH cro/C1-type" evidence="1">
    <location>
        <begin position="3"/>
        <end position="60"/>
    </location>
</feature>
<accession>A0A1M5VLI6</accession>
<dbReference type="SMART" id="SM00530">
    <property type="entry name" value="HTH_XRE"/>
    <property type="match status" value="1"/>
</dbReference>
<dbReference type="Proteomes" id="UP000183967">
    <property type="component" value="Unassembled WGS sequence"/>
</dbReference>